<dbReference type="InterPro" id="IPR013955">
    <property type="entry name" value="Rep_factor-A_C"/>
</dbReference>
<dbReference type="PANTHER" id="PTHR47165:SF4">
    <property type="entry name" value="OS03G0429900 PROTEIN"/>
    <property type="match status" value="1"/>
</dbReference>
<dbReference type="NCBIfam" id="TIGR00617">
    <property type="entry name" value="rpa1"/>
    <property type="match status" value="1"/>
</dbReference>
<evidence type="ECO:0000256" key="5">
    <source>
        <dbReference type="ARBA" id="ARBA00022771"/>
    </source>
</evidence>
<accession>A0ABQ7G9S6</accession>
<comment type="caution">
    <text evidence="13">The sequence shown here is derived from an EMBL/GenBank/DDBJ whole genome shotgun (WGS) entry which is preliminary data.</text>
</comment>
<keyword evidence="6 9" id="KW-0862">Zinc</keyword>
<evidence type="ECO:0000256" key="6">
    <source>
        <dbReference type="ARBA" id="ARBA00022833"/>
    </source>
</evidence>
<evidence type="ECO:0000259" key="12">
    <source>
        <dbReference type="Pfam" id="PF16900"/>
    </source>
</evidence>
<keyword evidence="7 9" id="KW-0238">DNA-binding</keyword>
<gene>
    <name evidence="13" type="ORF">DUNSADRAFT_13299</name>
</gene>
<name>A0ABQ7G9S6_DUNSA</name>
<dbReference type="Gene3D" id="2.40.50.140">
    <property type="entry name" value="Nucleic acid-binding proteins"/>
    <property type="match status" value="3"/>
</dbReference>
<comment type="similarity">
    <text evidence="2 9">Belongs to the replication factor A protein 1 family.</text>
</comment>
<protein>
    <recommendedName>
        <fullName evidence="9">Replication protein A subunit</fullName>
    </recommendedName>
</protein>
<proteinExistence type="inferred from homology"/>
<comment type="subcellular location">
    <subcellularLocation>
        <location evidence="1 9">Nucleus</location>
    </subcellularLocation>
</comment>
<evidence type="ECO:0000256" key="2">
    <source>
        <dbReference type="ARBA" id="ARBA00005690"/>
    </source>
</evidence>
<dbReference type="Pfam" id="PF08646">
    <property type="entry name" value="Rep_fac-A_C"/>
    <property type="match status" value="1"/>
</dbReference>
<comment type="function">
    <text evidence="9">Component of the replication protein A complex (RPA) required for DNA recombination, repair and replication. The activity of RPA is mediated by single-stranded DNA binding and protein interactions. Probably involved in repair of double-strand DNA breaks (DSBs) induced by genotoxic stresses.</text>
</comment>
<dbReference type="CDD" id="cd04474">
    <property type="entry name" value="RPA1_DBD_A"/>
    <property type="match status" value="1"/>
</dbReference>
<evidence type="ECO:0000256" key="3">
    <source>
        <dbReference type="ARBA" id="ARBA00022705"/>
    </source>
</evidence>
<evidence type="ECO:0000256" key="1">
    <source>
        <dbReference type="ARBA" id="ARBA00004123"/>
    </source>
</evidence>
<dbReference type="CDD" id="cd04475">
    <property type="entry name" value="RPA1_DBD_B"/>
    <property type="match status" value="1"/>
</dbReference>
<evidence type="ECO:0000256" key="7">
    <source>
        <dbReference type="ARBA" id="ARBA00023125"/>
    </source>
</evidence>
<sequence length="707" mass="75851">MTRFLRARVYIAINLEVAGYHPEIIGNPVPMGDNPAPPPGEAGGLPMGMASMGSAAPPVGMQYGAGMAPMQSGVGMMPQARCTTKGERKRFHNARGDGQLFSFDLLDQQGSDIRVTGFGDVVDKFYDLIEPGNVYIVSRAGLLPKKPQFNHTSHQFEIRLDKDSTIEAANDEDATRIPQIIYNFKQIEELERMDVNQMVDIIGVVEQVNESQMFTRKDGGETCKRSIILRDMSNKSIDLTLWGNFVNNPGDGLEEACRNGLRPILAAKCVRLGDFGGRSLSTVSSSQVRLETQHPEAIKLQNWYQQGGSSMAAQTITTKGMGKNNRLTTLGAMKAEELWKTGKPEWISVVATIKNLPMETPGGARRSIVYEACPNVLAEGTPPRQCQKKLTELEPGSGVWSCARCGTLDAPVDYRYMASMEVSDHTAAQWITAFGEAAETVFGMSARDFRQDEEYNQEFANTLQDERNFTAWTFRLKVYEDTYQDVSRMKAQVQSLNPVDFAREGWFTLDLISKLEAGIPVLQARPPPTGAAAPQPMGMAAQPGGLMMQQPAGMMMQNPYGGPNTMAATGSFNNQGGGMMGAGMVGGNMGNMLGGGGMMGGNMGPMGGSMNMGNMGMAGPQMGNGMGMGGSMMAGGNVGMQQQAGMSPGGGMAAMQGGPMMNAQGGMGMAGGGMVGRQLFTSPMQGGNALQQQQQQQQQGITGQPLW</sequence>
<evidence type="ECO:0000256" key="4">
    <source>
        <dbReference type="ARBA" id="ARBA00022723"/>
    </source>
</evidence>
<feature type="region of interest" description="Disordered" evidence="10">
    <location>
        <begin position="680"/>
        <end position="707"/>
    </location>
</feature>
<evidence type="ECO:0000256" key="8">
    <source>
        <dbReference type="ARBA" id="ARBA00023242"/>
    </source>
</evidence>
<dbReference type="CDD" id="cd04476">
    <property type="entry name" value="RPA1_DBD_C"/>
    <property type="match status" value="1"/>
</dbReference>
<dbReference type="PANTHER" id="PTHR47165">
    <property type="entry name" value="OS03G0429900 PROTEIN"/>
    <property type="match status" value="1"/>
</dbReference>
<evidence type="ECO:0000256" key="10">
    <source>
        <dbReference type="SAM" id="MobiDB-lite"/>
    </source>
</evidence>
<dbReference type="InterPro" id="IPR031657">
    <property type="entry name" value="REPA_OB_2"/>
</dbReference>
<evidence type="ECO:0000313" key="13">
    <source>
        <dbReference type="EMBL" id="KAF5831325.1"/>
    </source>
</evidence>
<keyword evidence="3 9" id="KW-0235">DNA replication</keyword>
<organism evidence="13 14">
    <name type="scientific">Dunaliella salina</name>
    <name type="common">Green alga</name>
    <name type="synonym">Protococcus salinus</name>
    <dbReference type="NCBI Taxonomy" id="3046"/>
    <lineage>
        <taxon>Eukaryota</taxon>
        <taxon>Viridiplantae</taxon>
        <taxon>Chlorophyta</taxon>
        <taxon>core chlorophytes</taxon>
        <taxon>Chlorophyceae</taxon>
        <taxon>CS clade</taxon>
        <taxon>Chlamydomonadales</taxon>
        <taxon>Dunaliellaceae</taxon>
        <taxon>Dunaliella</taxon>
    </lineage>
</organism>
<keyword evidence="14" id="KW-1185">Reference proteome</keyword>
<keyword evidence="5 9" id="KW-0863">Zinc-finger</keyword>
<comment type="subunit">
    <text evidence="9">Heterotrimer of RPA1, RPA2 and RPA3 (canonical replication protein A complex).</text>
</comment>
<dbReference type="Proteomes" id="UP000815325">
    <property type="component" value="Unassembled WGS sequence"/>
</dbReference>
<dbReference type="InterPro" id="IPR047192">
    <property type="entry name" value="Euk_RPA1_DBD_C"/>
</dbReference>
<dbReference type="InterPro" id="IPR004591">
    <property type="entry name" value="Rfa1"/>
</dbReference>
<dbReference type="SUPFAM" id="SSF50249">
    <property type="entry name" value="Nucleic acid-binding proteins"/>
    <property type="match status" value="3"/>
</dbReference>
<keyword evidence="4 9" id="KW-0479">Metal-binding</keyword>
<reference evidence="13" key="1">
    <citation type="submission" date="2017-08" db="EMBL/GenBank/DDBJ databases">
        <authorList>
            <person name="Polle J.E."/>
            <person name="Barry K."/>
            <person name="Cushman J."/>
            <person name="Schmutz J."/>
            <person name="Tran D."/>
            <person name="Hathwaick L.T."/>
            <person name="Yim W.C."/>
            <person name="Jenkins J."/>
            <person name="Mckie-Krisberg Z.M."/>
            <person name="Prochnik S."/>
            <person name="Lindquist E."/>
            <person name="Dockter R.B."/>
            <person name="Adam C."/>
            <person name="Molina H."/>
            <person name="Bunkerborg J."/>
            <person name="Jin E."/>
            <person name="Buchheim M."/>
            <person name="Magnuson J."/>
        </authorList>
    </citation>
    <scope>NUCLEOTIDE SEQUENCE</scope>
    <source>
        <strain evidence="13">CCAP 19/18</strain>
    </source>
</reference>
<dbReference type="EMBL" id="MU069957">
    <property type="protein sequence ID" value="KAF5831325.1"/>
    <property type="molecule type" value="Genomic_DNA"/>
</dbReference>
<feature type="domain" description="Replication factor A C-terminal" evidence="11">
    <location>
        <begin position="346"/>
        <end position="504"/>
    </location>
</feature>
<evidence type="ECO:0000256" key="9">
    <source>
        <dbReference type="RuleBase" id="RU364130"/>
    </source>
</evidence>
<evidence type="ECO:0000313" key="14">
    <source>
        <dbReference type="Proteomes" id="UP000815325"/>
    </source>
</evidence>
<evidence type="ECO:0000259" key="11">
    <source>
        <dbReference type="Pfam" id="PF08646"/>
    </source>
</evidence>
<feature type="domain" description="Replication protein A OB" evidence="12">
    <location>
        <begin position="187"/>
        <end position="289"/>
    </location>
</feature>
<dbReference type="InterPro" id="IPR012340">
    <property type="entry name" value="NA-bd_OB-fold"/>
</dbReference>
<dbReference type="Pfam" id="PF16900">
    <property type="entry name" value="REPA_OB_2"/>
    <property type="match status" value="1"/>
</dbReference>
<feature type="compositionally biased region" description="Polar residues" evidence="10">
    <location>
        <begin position="680"/>
        <end position="690"/>
    </location>
</feature>
<keyword evidence="8 9" id="KW-0539">Nucleus</keyword>